<name>A0AAD3DYD4_9CHLO</name>
<feature type="domain" description="USP" evidence="18">
    <location>
        <begin position="1"/>
        <end position="570"/>
    </location>
</feature>
<evidence type="ECO:0000256" key="6">
    <source>
        <dbReference type="ARBA" id="ARBA00022723"/>
    </source>
</evidence>
<dbReference type="EMBL" id="BMAR01000030">
    <property type="protein sequence ID" value="GFR49487.1"/>
    <property type="molecule type" value="Genomic_DNA"/>
</dbReference>
<protein>
    <recommendedName>
        <fullName evidence="4">Ubiquitin carboxyl-terminal hydrolase 14</fullName>
        <ecNumber evidence="3">3.4.19.12</ecNumber>
    </recommendedName>
    <alternativeName>
        <fullName evidence="13">Deubiquitinating enzyme 14</fullName>
    </alternativeName>
    <alternativeName>
        <fullName evidence="14">Ubiquitin thioesterase 14</fullName>
    </alternativeName>
    <alternativeName>
        <fullName evidence="15">Ubiquitin-specific-processing protease 14</fullName>
    </alternativeName>
</protein>
<keyword evidence="5" id="KW-0645">Protease</keyword>
<dbReference type="GO" id="GO:0006508">
    <property type="term" value="P:proteolysis"/>
    <property type="evidence" value="ECO:0007669"/>
    <property type="project" value="UniProtKB-KW"/>
</dbReference>
<evidence type="ECO:0000256" key="10">
    <source>
        <dbReference type="ARBA" id="ARBA00022801"/>
    </source>
</evidence>
<evidence type="ECO:0000256" key="14">
    <source>
        <dbReference type="ARBA" id="ARBA00029889"/>
    </source>
</evidence>
<feature type="region of interest" description="Disordered" evidence="16">
    <location>
        <begin position="1"/>
        <end position="36"/>
    </location>
</feature>
<dbReference type="EC" id="3.4.19.12" evidence="3"/>
<proteinExistence type="inferred from homology"/>
<keyword evidence="12" id="KW-0862">Zinc</keyword>
<feature type="domain" description="UBA" evidence="17">
    <location>
        <begin position="358"/>
        <end position="400"/>
    </location>
</feature>
<evidence type="ECO:0000256" key="13">
    <source>
        <dbReference type="ARBA" id="ARBA00029877"/>
    </source>
</evidence>
<feature type="region of interest" description="Disordered" evidence="16">
    <location>
        <begin position="404"/>
        <end position="433"/>
    </location>
</feature>
<dbReference type="GO" id="GO:0004843">
    <property type="term" value="F:cysteine-type deubiquitinase activity"/>
    <property type="evidence" value="ECO:0007669"/>
    <property type="project" value="UniProtKB-EC"/>
</dbReference>
<feature type="domain" description="UBA" evidence="17">
    <location>
        <begin position="428"/>
        <end position="468"/>
    </location>
</feature>
<evidence type="ECO:0000313" key="20">
    <source>
        <dbReference type="Proteomes" id="UP001054857"/>
    </source>
</evidence>
<evidence type="ECO:0000259" key="17">
    <source>
        <dbReference type="PROSITE" id="PS50030"/>
    </source>
</evidence>
<evidence type="ECO:0000256" key="12">
    <source>
        <dbReference type="ARBA" id="ARBA00022833"/>
    </source>
</evidence>
<evidence type="ECO:0000256" key="1">
    <source>
        <dbReference type="ARBA" id="ARBA00000707"/>
    </source>
</evidence>
<evidence type="ECO:0000256" key="9">
    <source>
        <dbReference type="ARBA" id="ARBA00022786"/>
    </source>
</evidence>
<keyword evidence="10" id="KW-0378">Hydrolase</keyword>
<dbReference type="GO" id="GO:0008270">
    <property type="term" value="F:zinc ion binding"/>
    <property type="evidence" value="ECO:0007669"/>
    <property type="project" value="UniProtKB-KW"/>
</dbReference>
<feature type="compositionally biased region" description="Low complexity" evidence="16">
    <location>
        <begin position="331"/>
        <end position="358"/>
    </location>
</feature>
<keyword evidence="7" id="KW-0677">Repeat</keyword>
<evidence type="ECO:0000256" key="4">
    <source>
        <dbReference type="ARBA" id="ARBA00014611"/>
    </source>
</evidence>
<dbReference type="InterPro" id="IPR018200">
    <property type="entry name" value="USP_CS"/>
</dbReference>
<keyword evidence="8" id="KW-0863">Zinc-finger</keyword>
<dbReference type="GO" id="GO:0016579">
    <property type="term" value="P:protein deubiquitination"/>
    <property type="evidence" value="ECO:0007669"/>
    <property type="project" value="InterPro"/>
</dbReference>
<accession>A0AAD3DYD4</accession>
<keyword evidence="9" id="KW-0833">Ubl conjugation pathway</keyword>
<evidence type="ECO:0000256" key="15">
    <source>
        <dbReference type="ARBA" id="ARBA00032096"/>
    </source>
</evidence>
<dbReference type="InterPro" id="IPR015940">
    <property type="entry name" value="UBA"/>
</dbReference>
<dbReference type="SMART" id="SM00165">
    <property type="entry name" value="UBA"/>
    <property type="match status" value="2"/>
</dbReference>
<comment type="catalytic activity">
    <reaction evidence="1">
        <text>Thiol-dependent hydrolysis of ester, thioester, amide, peptide and isopeptide bonds formed by the C-terminal Gly of ubiquitin (a 76-residue protein attached to proteins as an intracellular targeting signal).</text>
        <dbReference type="EC" id="3.4.19.12"/>
    </reaction>
</comment>
<organism evidence="19 20">
    <name type="scientific">Astrephomene gubernaculifera</name>
    <dbReference type="NCBI Taxonomy" id="47775"/>
    <lineage>
        <taxon>Eukaryota</taxon>
        <taxon>Viridiplantae</taxon>
        <taxon>Chlorophyta</taxon>
        <taxon>core chlorophytes</taxon>
        <taxon>Chlorophyceae</taxon>
        <taxon>CS clade</taxon>
        <taxon>Chlamydomonadales</taxon>
        <taxon>Astrephomenaceae</taxon>
        <taxon>Astrephomene</taxon>
    </lineage>
</organism>
<dbReference type="SUPFAM" id="SSF54001">
    <property type="entry name" value="Cysteine proteinases"/>
    <property type="match status" value="1"/>
</dbReference>
<evidence type="ECO:0000256" key="8">
    <source>
        <dbReference type="ARBA" id="ARBA00022771"/>
    </source>
</evidence>
<dbReference type="Pfam" id="PF00627">
    <property type="entry name" value="UBA"/>
    <property type="match status" value="1"/>
</dbReference>
<feature type="region of interest" description="Disordered" evidence="16">
    <location>
        <begin position="180"/>
        <end position="218"/>
    </location>
</feature>
<gene>
    <name evidence="19" type="ORF">Agub_g11426</name>
</gene>
<evidence type="ECO:0000256" key="2">
    <source>
        <dbReference type="ARBA" id="ARBA00009085"/>
    </source>
</evidence>
<dbReference type="InterPro" id="IPR028889">
    <property type="entry name" value="USP"/>
</dbReference>
<keyword evidence="20" id="KW-1185">Reference proteome</keyword>
<dbReference type="InterPro" id="IPR001394">
    <property type="entry name" value="Peptidase_C19_UCH"/>
</dbReference>
<evidence type="ECO:0000256" key="3">
    <source>
        <dbReference type="ARBA" id="ARBA00012759"/>
    </source>
</evidence>
<dbReference type="Gene3D" id="3.90.70.10">
    <property type="entry name" value="Cysteine proteinases"/>
    <property type="match status" value="3"/>
</dbReference>
<evidence type="ECO:0000313" key="19">
    <source>
        <dbReference type="EMBL" id="GFR49487.1"/>
    </source>
</evidence>
<dbReference type="PANTHER" id="PTHR21646:SF10">
    <property type="entry name" value="UBIQUITIN CARBOXYL-TERMINAL HYDROLASE 14"/>
    <property type="match status" value="1"/>
</dbReference>
<comment type="caution">
    <text evidence="19">The sequence shown here is derived from an EMBL/GenBank/DDBJ whole genome shotgun (WGS) entry which is preliminary data.</text>
</comment>
<keyword evidence="11" id="KW-0788">Thiol protease</keyword>
<feature type="region of interest" description="Disordered" evidence="16">
    <location>
        <begin position="310"/>
        <end position="358"/>
    </location>
</feature>
<reference evidence="19 20" key="1">
    <citation type="journal article" date="2021" name="Sci. Rep.">
        <title>Genome sequencing of the multicellular alga Astrephomene provides insights into convergent evolution of germ-soma differentiation.</title>
        <authorList>
            <person name="Yamashita S."/>
            <person name="Yamamoto K."/>
            <person name="Matsuzaki R."/>
            <person name="Suzuki S."/>
            <person name="Yamaguchi H."/>
            <person name="Hirooka S."/>
            <person name="Minakuchi Y."/>
            <person name="Miyagishima S."/>
            <person name="Kawachi M."/>
            <person name="Toyoda A."/>
            <person name="Nozaki H."/>
        </authorList>
    </citation>
    <scope>NUCLEOTIDE SEQUENCE [LARGE SCALE GENOMIC DNA]</scope>
    <source>
        <strain evidence="19 20">NIES-4017</strain>
    </source>
</reference>
<dbReference type="Pfam" id="PF00443">
    <property type="entry name" value="UCH"/>
    <property type="match status" value="1"/>
</dbReference>
<dbReference type="Proteomes" id="UP001054857">
    <property type="component" value="Unassembled WGS sequence"/>
</dbReference>
<dbReference type="CDD" id="cd14386">
    <property type="entry name" value="UBA2_UBP5"/>
    <property type="match status" value="1"/>
</dbReference>
<dbReference type="PROSITE" id="PS50030">
    <property type="entry name" value="UBA"/>
    <property type="match status" value="2"/>
</dbReference>
<dbReference type="InterPro" id="IPR050185">
    <property type="entry name" value="Ub_carboxyl-term_hydrolase"/>
</dbReference>
<evidence type="ECO:0000256" key="5">
    <source>
        <dbReference type="ARBA" id="ARBA00022670"/>
    </source>
</evidence>
<feature type="compositionally biased region" description="Low complexity" evidence="16">
    <location>
        <begin position="413"/>
        <end position="429"/>
    </location>
</feature>
<comment type="similarity">
    <text evidence="2">Belongs to the peptidase C19 family.</text>
</comment>
<feature type="compositionally biased region" description="Low complexity" evidence="16">
    <location>
        <begin position="180"/>
        <end position="201"/>
    </location>
</feature>
<dbReference type="PANTHER" id="PTHR21646">
    <property type="entry name" value="UBIQUITIN CARBOXYL-TERMINAL HYDROLASE"/>
    <property type="match status" value="1"/>
</dbReference>
<evidence type="ECO:0000256" key="7">
    <source>
        <dbReference type="ARBA" id="ARBA00022737"/>
    </source>
</evidence>
<evidence type="ECO:0000256" key="16">
    <source>
        <dbReference type="SAM" id="MobiDB-lite"/>
    </source>
</evidence>
<dbReference type="PROSITE" id="PS50235">
    <property type="entry name" value="USP_3"/>
    <property type="match status" value="1"/>
</dbReference>
<dbReference type="InterPro" id="IPR038765">
    <property type="entry name" value="Papain-like_cys_pep_sf"/>
</dbReference>
<dbReference type="AlphaFoldDB" id="A0AAD3DYD4"/>
<evidence type="ECO:0000256" key="11">
    <source>
        <dbReference type="ARBA" id="ARBA00022807"/>
    </source>
</evidence>
<evidence type="ECO:0000259" key="18">
    <source>
        <dbReference type="PROSITE" id="PS50235"/>
    </source>
</evidence>
<sequence>MEVDAATADGDRNRQEAPDAPKQEEELVPLPDDERSHAVRPLSFKWLAGRGHAEFSSGRQQDAAEYFTHLMELISRTEHAQAARLGISPSSSSAPSPSSLPLPAYFRLSLEDRLQCGESGAVSYRTTPSALLMLQVPLEAAVNSEAVASYRDRQAKRQRLREQQAQAYIGAAPDATTTTAAAATAATPGDTNTATGPAAAAVGGGGGGSEQVSGPGSSSLVVLADEGEEEAVLPRVPFDACLQRFAGTEVVDDYRSAALGGRRTHATKRTRFASFPPYLLVQINRYFQDTDWTLKKLEVLVEVPDRLDLEPLRGAGPQPGEQLQPAEEDAATPGAAGAAPASGQPAAATPAAGQPQQQPDAALVASLVEMGFEANACARAAVAVGAGAGLEAAMEWLLGHLEDPDINEPLPDPSTAANAASSAPAPAAADPEKVTQLTSMGFSDTHAAAALQACSGSLERAADWLFNHMDDLEGAVAKVLSEAAAASASASAAPPAAAAASAAAPAALLDGPGRYELAGFISHMGSNLGCGHYVAHVKKEGRWIIFNDEKVAVSEHPPRDLGYLYLFKRVE</sequence>
<dbReference type="PROSITE" id="PS00973">
    <property type="entry name" value="USP_2"/>
    <property type="match status" value="1"/>
</dbReference>
<dbReference type="InterPro" id="IPR009060">
    <property type="entry name" value="UBA-like_sf"/>
</dbReference>
<dbReference type="SUPFAM" id="SSF46934">
    <property type="entry name" value="UBA-like"/>
    <property type="match status" value="1"/>
</dbReference>
<keyword evidence="6" id="KW-0479">Metal-binding</keyword>
<dbReference type="Gene3D" id="1.10.8.10">
    <property type="entry name" value="DNA helicase RuvA subunit, C-terminal domain"/>
    <property type="match status" value="2"/>
</dbReference>
<feature type="compositionally biased region" description="Basic and acidic residues" evidence="16">
    <location>
        <begin position="9"/>
        <end position="25"/>
    </location>
</feature>
<dbReference type="FunFam" id="1.10.8.10:FF:000086">
    <property type="entry name" value="Ubiquitin carboxyl-terminal hydrolase"/>
    <property type="match status" value="1"/>
</dbReference>